<gene>
    <name evidence="1" type="ORF">CT19425_P50081</name>
</gene>
<keyword evidence="1" id="KW-0614">Plasmid</keyword>
<dbReference type="EMBL" id="LT991978">
    <property type="protein sequence ID" value="SPK77630.1"/>
    <property type="molecule type" value="Genomic_DNA"/>
</dbReference>
<name>A0A375IU66_9BURK</name>
<protein>
    <submittedName>
        <fullName evidence="1">Uncharacterized protein</fullName>
    </submittedName>
</protein>
<proteinExistence type="predicted"/>
<evidence type="ECO:0000313" key="1">
    <source>
        <dbReference type="EMBL" id="SPK77630.1"/>
    </source>
</evidence>
<organism evidence="1 2">
    <name type="scientific">Cupriavidus taiwanensis</name>
    <dbReference type="NCBI Taxonomy" id="164546"/>
    <lineage>
        <taxon>Bacteria</taxon>
        <taxon>Pseudomonadati</taxon>
        <taxon>Pseudomonadota</taxon>
        <taxon>Betaproteobacteria</taxon>
        <taxon>Burkholderiales</taxon>
        <taxon>Burkholderiaceae</taxon>
        <taxon>Cupriavidus</taxon>
    </lineage>
</organism>
<dbReference type="Proteomes" id="UP000255505">
    <property type="component" value="Plasmid III"/>
</dbReference>
<reference evidence="1 2" key="1">
    <citation type="submission" date="2018-01" db="EMBL/GenBank/DDBJ databases">
        <authorList>
            <person name="Gaut B.S."/>
            <person name="Morton B.R."/>
            <person name="Clegg M.T."/>
            <person name="Duvall M.R."/>
        </authorList>
    </citation>
    <scope>NUCLEOTIDE SEQUENCE [LARGE SCALE GENOMIC DNA]</scope>
    <source>
        <strain evidence="1">Cupriavidus taiwanensis LMG 19425</strain>
        <plasmid evidence="2">Plasmid iii</plasmid>
    </source>
</reference>
<dbReference type="AlphaFoldDB" id="A0A375IU66"/>
<sequence length="114" mass="12084">MAAPNAADDRLAHRTVTNAGALDCCYGVLAGLAVAIAYRDAGVAAAARTIMIGVFTNEEGVRYQADMMGPLVYAMNIRCELHPKSWTPTFGVFSCIGTPSSLGCRSSRNIWAGR</sequence>
<evidence type="ECO:0000313" key="2">
    <source>
        <dbReference type="Proteomes" id="UP000255505"/>
    </source>
</evidence>
<accession>A0A375IU66</accession>
<dbReference type="Gene3D" id="3.40.630.10">
    <property type="entry name" value="Zn peptidases"/>
    <property type="match status" value="1"/>
</dbReference>
<dbReference type="SUPFAM" id="SSF53187">
    <property type="entry name" value="Zn-dependent exopeptidases"/>
    <property type="match status" value="1"/>
</dbReference>
<geneLocation type="plasmid" evidence="1">
    <name>III</name>
</geneLocation>